<protein>
    <submittedName>
        <fullName evidence="1">Uncharacterized protein</fullName>
    </submittedName>
</protein>
<name>A0ABU9T178_9ALTE</name>
<dbReference type="EMBL" id="JBBMQS010000022">
    <property type="protein sequence ID" value="MEM5499894.1"/>
    <property type="molecule type" value="Genomic_DNA"/>
</dbReference>
<proteinExistence type="predicted"/>
<keyword evidence="2" id="KW-1185">Reference proteome</keyword>
<reference evidence="1 2" key="1">
    <citation type="submission" date="2024-03" db="EMBL/GenBank/DDBJ databases">
        <title>Community enrichment and isolation of bacterial strains for fucoidan degradation.</title>
        <authorList>
            <person name="Sichert A."/>
        </authorList>
    </citation>
    <scope>NUCLEOTIDE SEQUENCE [LARGE SCALE GENOMIC DNA]</scope>
    <source>
        <strain evidence="1 2">AS12</strain>
    </source>
</reference>
<evidence type="ECO:0000313" key="1">
    <source>
        <dbReference type="EMBL" id="MEM5499894.1"/>
    </source>
</evidence>
<comment type="caution">
    <text evidence="1">The sequence shown here is derived from an EMBL/GenBank/DDBJ whole genome shotgun (WGS) entry which is preliminary data.</text>
</comment>
<dbReference type="RefSeq" id="WP_033186101.1">
    <property type="nucleotide sequence ID" value="NZ_JBBMQS010000022.1"/>
</dbReference>
<organism evidence="1 2">
    <name type="scientific">Paraglaciecola mesophila</name>
    <dbReference type="NCBI Taxonomy" id="197222"/>
    <lineage>
        <taxon>Bacteria</taxon>
        <taxon>Pseudomonadati</taxon>
        <taxon>Pseudomonadota</taxon>
        <taxon>Gammaproteobacteria</taxon>
        <taxon>Alteromonadales</taxon>
        <taxon>Alteromonadaceae</taxon>
        <taxon>Paraglaciecola</taxon>
    </lineage>
</organism>
<evidence type="ECO:0000313" key="2">
    <source>
        <dbReference type="Proteomes" id="UP001461163"/>
    </source>
</evidence>
<sequence>MGNRFGNAYGLTVLIPVKPGTENNRAYDKIIRDQLQSWPKHNESPLARVPNTYLARVFLLQDVFYEGAPAVEEHLKNKYLVFTSNFHGDLDTYLYGMWEEISDVLQVLLKYCFAFENVHSATEFVRYIKKCQINNSLFFNGSNDKPLPEQLKALYVKQAFIHFAYLTQHLRNQGDGGAVNLQQSFKKFVDLIDIENLDGNSWPVAATQVPVEIEQDVKATIMGHKEVSK</sequence>
<dbReference type="Proteomes" id="UP001461163">
    <property type="component" value="Unassembled WGS sequence"/>
</dbReference>
<accession>A0ABU9T178</accession>
<gene>
    <name evidence="1" type="ORF">WNY77_21000</name>
</gene>